<name>A0A979GTL3_CHIPD</name>
<organism evidence="12 13">
    <name type="scientific">Chitinophaga pinensis (strain ATCC 43595 / DSM 2588 / LMG 13176 / NBRC 15968 / NCIMB 11800 / UQM 2034)</name>
    <dbReference type="NCBI Taxonomy" id="485918"/>
    <lineage>
        <taxon>Bacteria</taxon>
        <taxon>Pseudomonadati</taxon>
        <taxon>Bacteroidota</taxon>
        <taxon>Chitinophagia</taxon>
        <taxon>Chitinophagales</taxon>
        <taxon>Chitinophagaceae</taxon>
        <taxon>Chitinophaga</taxon>
    </lineage>
</organism>
<dbReference type="Gene3D" id="3.30.450.20">
    <property type="entry name" value="PAS domain"/>
    <property type="match status" value="1"/>
</dbReference>
<evidence type="ECO:0000313" key="13">
    <source>
        <dbReference type="Proteomes" id="UP000002215"/>
    </source>
</evidence>
<dbReference type="CDD" id="cd00082">
    <property type="entry name" value="HisKA"/>
    <property type="match status" value="2"/>
</dbReference>
<dbReference type="InterPro" id="IPR035965">
    <property type="entry name" value="PAS-like_dom_sf"/>
</dbReference>
<dbReference type="InterPro" id="IPR001789">
    <property type="entry name" value="Sig_transdc_resp-reg_receiver"/>
</dbReference>
<feature type="modified residue" description="4-aspartylphosphate" evidence="9">
    <location>
        <position position="654"/>
    </location>
</feature>
<keyword evidence="4" id="KW-0808">Transferase</keyword>
<dbReference type="FunFam" id="1.10.287.130:FF:000045">
    <property type="entry name" value="Two-component system sensor histidine kinase/response regulator"/>
    <property type="match status" value="1"/>
</dbReference>
<dbReference type="OrthoDB" id="607558at2"/>
<evidence type="ECO:0000256" key="9">
    <source>
        <dbReference type="PROSITE-ProRule" id="PRU00169"/>
    </source>
</evidence>
<reference evidence="13" key="1">
    <citation type="submission" date="2009-08" db="EMBL/GenBank/DDBJ databases">
        <title>The complete genome of Chitinophaga pinensis DSM 2588.</title>
        <authorList>
            <consortium name="US DOE Joint Genome Institute (JGI-PGF)"/>
            <person name="Lucas S."/>
            <person name="Copeland A."/>
            <person name="Lapidus A."/>
            <person name="Glavina del Rio T."/>
            <person name="Dalin E."/>
            <person name="Tice H."/>
            <person name="Bruce D."/>
            <person name="Goodwin L."/>
            <person name="Pitluck S."/>
            <person name="Kyrpides N."/>
            <person name="Mavromatis K."/>
            <person name="Ivanova N."/>
            <person name="Mikhailova N."/>
            <person name="Sims D."/>
            <person name="Meinche L."/>
            <person name="Brettin T."/>
            <person name="Detter J.C."/>
            <person name="Han C."/>
            <person name="Larimer F."/>
            <person name="Land M."/>
            <person name="Hauser L."/>
            <person name="Markowitz V."/>
            <person name="Cheng J.-F."/>
            <person name="Hugenholtz P."/>
            <person name="Woyke T."/>
            <person name="Wu D."/>
            <person name="Spring S."/>
            <person name="Klenk H.-P."/>
            <person name="Eisen J.A."/>
        </authorList>
    </citation>
    <scope>NUCLEOTIDE SEQUENCE [LARGE SCALE GENOMIC DNA]</scope>
    <source>
        <strain evidence="13">ATCC 43595 / DSM 2588 / LMG 13176 / NBRC 15968 / NCIMB 11800 / UQM 2034</strain>
    </source>
</reference>
<feature type="domain" description="Histidine kinase" evidence="10">
    <location>
        <begin position="771"/>
        <end position="998"/>
    </location>
</feature>
<keyword evidence="8" id="KW-0902">Two-component regulatory system</keyword>
<dbReference type="SMART" id="SM00448">
    <property type="entry name" value="REC"/>
    <property type="match status" value="1"/>
</dbReference>
<reference evidence="12 13" key="2">
    <citation type="journal article" date="2010" name="Stand. Genomic Sci.">
        <title>Complete genome sequence of Chitinophaga pinensis type strain (UQM 2034).</title>
        <authorList>
            <person name="Glavina Del Rio T."/>
            <person name="Abt B."/>
            <person name="Spring S."/>
            <person name="Lapidus A."/>
            <person name="Nolan M."/>
            <person name="Tice H."/>
            <person name="Copeland A."/>
            <person name="Cheng J.F."/>
            <person name="Chen F."/>
            <person name="Bruce D."/>
            <person name="Goodwin L."/>
            <person name="Pitluck S."/>
            <person name="Ivanova N."/>
            <person name="Mavromatis K."/>
            <person name="Mikhailova N."/>
            <person name="Pati A."/>
            <person name="Chen A."/>
            <person name="Palaniappan K."/>
            <person name="Land M."/>
            <person name="Hauser L."/>
            <person name="Chang Y.J."/>
            <person name="Jeffries C.D."/>
            <person name="Chain P."/>
            <person name="Saunders E."/>
            <person name="Detter J.C."/>
            <person name="Brettin T."/>
            <person name="Rohde M."/>
            <person name="Goker M."/>
            <person name="Bristow J."/>
            <person name="Eisen J.A."/>
            <person name="Markowitz V."/>
            <person name="Hugenholtz P."/>
            <person name="Kyrpides N.C."/>
            <person name="Klenk H.P."/>
            <person name="Lucas S."/>
        </authorList>
    </citation>
    <scope>NUCLEOTIDE SEQUENCE [LARGE SCALE GENOMIC DNA]</scope>
    <source>
        <strain evidence="13">ATCC 43595 / DSM 2588 / LMG 13176 / NBRC 15968 / NCIMB 11800 / UQM 2034</strain>
    </source>
</reference>
<dbReference type="EC" id="2.7.13.3" evidence="2"/>
<evidence type="ECO:0000256" key="1">
    <source>
        <dbReference type="ARBA" id="ARBA00000085"/>
    </source>
</evidence>
<dbReference type="SMART" id="SM00388">
    <property type="entry name" value="HisKA"/>
    <property type="match status" value="2"/>
</dbReference>
<keyword evidence="6 12" id="KW-0418">Kinase</keyword>
<evidence type="ECO:0000256" key="4">
    <source>
        <dbReference type="ARBA" id="ARBA00022679"/>
    </source>
</evidence>
<evidence type="ECO:0000259" key="11">
    <source>
        <dbReference type="PROSITE" id="PS50110"/>
    </source>
</evidence>
<evidence type="ECO:0000256" key="2">
    <source>
        <dbReference type="ARBA" id="ARBA00012438"/>
    </source>
</evidence>
<evidence type="ECO:0000259" key="10">
    <source>
        <dbReference type="PROSITE" id="PS50109"/>
    </source>
</evidence>
<dbReference type="Pfam" id="PF02518">
    <property type="entry name" value="HATPase_c"/>
    <property type="match status" value="2"/>
</dbReference>
<dbReference type="Pfam" id="PF00072">
    <property type="entry name" value="Response_reg"/>
    <property type="match status" value="1"/>
</dbReference>
<accession>A0A979GTL3</accession>
<dbReference type="PRINTS" id="PR00344">
    <property type="entry name" value="BCTRLSENSOR"/>
</dbReference>
<dbReference type="InterPro" id="IPR029016">
    <property type="entry name" value="GAF-like_dom_sf"/>
</dbReference>
<dbReference type="InterPro" id="IPR036097">
    <property type="entry name" value="HisK_dim/P_sf"/>
</dbReference>
<keyword evidence="7" id="KW-0067">ATP-binding</keyword>
<dbReference type="Gene3D" id="3.30.450.40">
    <property type="match status" value="1"/>
</dbReference>
<dbReference type="PANTHER" id="PTHR43547:SF2">
    <property type="entry name" value="HYBRID SIGNAL TRANSDUCTION HISTIDINE KINASE C"/>
    <property type="match status" value="1"/>
</dbReference>
<dbReference type="InterPro" id="IPR005467">
    <property type="entry name" value="His_kinase_dom"/>
</dbReference>
<dbReference type="InterPro" id="IPR011006">
    <property type="entry name" value="CheY-like_superfamily"/>
</dbReference>
<dbReference type="PANTHER" id="PTHR43547">
    <property type="entry name" value="TWO-COMPONENT HISTIDINE KINASE"/>
    <property type="match status" value="1"/>
</dbReference>
<evidence type="ECO:0000256" key="5">
    <source>
        <dbReference type="ARBA" id="ARBA00022741"/>
    </source>
</evidence>
<protein>
    <recommendedName>
        <fullName evidence="2">histidine kinase</fullName>
        <ecNumber evidence="2">2.7.13.3</ecNumber>
    </recommendedName>
</protein>
<keyword evidence="5" id="KW-0547">Nucleotide-binding</keyword>
<evidence type="ECO:0000256" key="7">
    <source>
        <dbReference type="ARBA" id="ARBA00022840"/>
    </source>
</evidence>
<dbReference type="SUPFAM" id="SSF55781">
    <property type="entry name" value="GAF domain-like"/>
    <property type="match status" value="1"/>
</dbReference>
<dbReference type="Pfam" id="PF00512">
    <property type="entry name" value="HisKA"/>
    <property type="match status" value="2"/>
</dbReference>
<dbReference type="Gene3D" id="1.10.287.130">
    <property type="match status" value="2"/>
</dbReference>
<comment type="catalytic activity">
    <reaction evidence="1">
        <text>ATP + protein L-histidine = ADP + protein N-phospho-L-histidine.</text>
        <dbReference type="EC" id="2.7.13.3"/>
    </reaction>
</comment>
<evidence type="ECO:0000313" key="12">
    <source>
        <dbReference type="EMBL" id="ACU60169.1"/>
    </source>
</evidence>
<dbReference type="SMART" id="SM00387">
    <property type="entry name" value="HATPase_c"/>
    <property type="match status" value="2"/>
</dbReference>
<dbReference type="CDD" id="cd16922">
    <property type="entry name" value="HATPase_EvgS-ArcB-TorS-like"/>
    <property type="match status" value="1"/>
</dbReference>
<dbReference type="SUPFAM" id="SSF47384">
    <property type="entry name" value="Homodimeric domain of signal transducing histidine kinase"/>
    <property type="match status" value="2"/>
</dbReference>
<sequence>MDRGIMDSKRRDLNQGMAERILSLDWSKTPVGERSSWPQSLISTIKMLLGSRYPMILLWGEELIQIYNDAYTALIGDKHPYALGKSIKETQAESWAVIGPMITEVMTTGISNWVPEQLLAVNRTGFNEETYFSLSYSAVENDENKISGMLCVCSEITHQVVAERRLRIQRDLSAAASNANSIEQVFEDIMAVAGNYTTDLPFTILYMLENEQWVCRGMTGVPADEYASAPWQMEKAMHGQTIITDNVAQFMTVRGGLWNELVQKSVTIPIPSAIPSRPLGMLVAGVNPNAVLDENYLSFYALLSGQISVAVRNAFAYDEERKRTAYLAEIDRAKTAFFNNISHEFRTPLTLILGPLHDILIHQANSSSKHTIDQVSIAYSNAVRLLKLVNTLLDFSRIEAHRMQASYTPVDLSQFTTELASSFESAIKKENLFFHIDCTQLSDVIYVDTQMWEKIVFNILSNALKFTFTGGISVSLQETAENAVLIISDTGVGIPAEELPHIFDRFHRVTSSRSRTHEGTGIGLALTKELVTIHGGDITAVSQPDVGTTFTIRIPKGTAHLDAKSIREFIDKEGTDFLQESYTNEISSWQRMDDKAITTTDADGDLILVVDDNSQMANYIQKMLSRHWKVITASNGREALSLIYQEAPALVVSDVMMPDMNGFELLNAIKSDVEISNIPVILLSARAGKEATIEGLEKGANDYIIKPFYADELIARVSTQLQLRKAELANTHLRERAESQRLFQKELERMVRDRTADLTKINAELEQFAFAASHDLQEPLRKILLYSQMLANEISSDQQKAGRYLEKIMTSSARMRNLINDLLNFSRLSIKEVAFTSTDLNTILENLLVDLELQINRSQAKITYTDLPVIEAVPLQMQQLFFNLLSNALKFSDTRRTPAITVQASIATSADVALLSVPDPSAEYVKIVITDNGIGFDQKYADQIFTMFQKLHHRTAYAGTGIGLALCKKVVINHHGIIHAMSVEGEGSKFTIILPSRQSTPNGGTGVSDGADL</sequence>
<dbReference type="FunFam" id="3.30.565.10:FF:000037">
    <property type="entry name" value="Hybrid sensor histidine kinase/response regulator"/>
    <property type="match status" value="1"/>
</dbReference>
<feature type="domain" description="Histidine kinase" evidence="10">
    <location>
        <begin position="340"/>
        <end position="558"/>
    </location>
</feature>
<proteinExistence type="predicted"/>
<dbReference type="AlphaFoldDB" id="A0A979GTL3"/>
<dbReference type="CDD" id="cd17574">
    <property type="entry name" value="REC_OmpR"/>
    <property type="match status" value="1"/>
</dbReference>
<dbReference type="RefSeq" id="WP_012790345.1">
    <property type="nucleotide sequence ID" value="NC_013132.1"/>
</dbReference>
<dbReference type="InterPro" id="IPR036890">
    <property type="entry name" value="HATPase_C_sf"/>
</dbReference>
<dbReference type="SUPFAM" id="SSF52172">
    <property type="entry name" value="CheY-like"/>
    <property type="match status" value="1"/>
</dbReference>
<dbReference type="Proteomes" id="UP000002215">
    <property type="component" value="Chromosome"/>
</dbReference>
<evidence type="ECO:0000256" key="6">
    <source>
        <dbReference type="ARBA" id="ARBA00022777"/>
    </source>
</evidence>
<dbReference type="InterPro" id="IPR004358">
    <property type="entry name" value="Sig_transdc_His_kin-like_C"/>
</dbReference>
<dbReference type="PROSITE" id="PS50110">
    <property type="entry name" value="RESPONSE_REGULATORY"/>
    <property type="match status" value="1"/>
</dbReference>
<dbReference type="SUPFAM" id="SSF55874">
    <property type="entry name" value="ATPase domain of HSP90 chaperone/DNA topoisomerase II/histidine kinase"/>
    <property type="match status" value="2"/>
</dbReference>
<evidence type="ECO:0000256" key="3">
    <source>
        <dbReference type="ARBA" id="ARBA00022553"/>
    </source>
</evidence>
<dbReference type="PROSITE" id="PS50109">
    <property type="entry name" value="HIS_KIN"/>
    <property type="match status" value="2"/>
</dbReference>
<dbReference type="KEGG" id="cpi:Cpin_2687"/>
<dbReference type="InterPro" id="IPR003661">
    <property type="entry name" value="HisK_dim/P_dom"/>
</dbReference>
<evidence type="ECO:0000256" key="8">
    <source>
        <dbReference type="ARBA" id="ARBA00023012"/>
    </source>
</evidence>
<feature type="domain" description="Response regulatory" evidence="11">
    <location>
        <begin position="606"/>
        <end position="721"/>
    </location>
</feature>
<dbReference type="InterPro" id="IPR003594">
    <property type="entry name" value="HATPase_dom"/>
</dbReference>
<dbReference type="GO" id="GO:0000155">
    <property type="term" value="F:phosphorelay sensor kinase activity"/>
    <property type="evidence" value="ECO:0007669"/>
    <property type="project" value="InterPro"/>
</dbReference>
<dbReference type="Gene3D" id="3.40.50.2300">
    <property type="match status" value="1"/>
</dbReference>
<dbReference type="SUPFAM" id="SSF55785">
    <property type="entry name" value="PYP-like sensor domain (PAS domain)"/>
    <property type="match status" value="1"/>
</dbReference>
<keyword evidence="3 9" id="KW-0597">Phosphoprotein</keyword>
<dbReference type="GO" id="GO:0005524">
    <property type="term" value="F:ATP binding"/>
    <property type="evidence" value="ECO:0007669"/>
    <property type="project" value="UniProtKB-KW"/>
</dbReference>
<dbReference type="EMBL" id="CP001699">
    <property type="protein sequence ID" value="ACU60169.1"/>
    <property type="molecule type" value="Genomic_DNA"/>
</dbReference>
<gene>
    <name evidence="12" type="ordered locus">Cpin_2687</name>
</gene>
<dbReference type="Gene3D" id="3.30.565.10">
    <property type="entry name" value="Histidine kinase-like ATPase, C-terminal domain"/>
    <property type="match status" value="2"/>
</dbReference>